<dbReference type="InterPro" id="IPR008699">
    <property type="entry name" value="NDUFB8"/>
</dbReference>
<keyword evidence="1" id="KW-0472">Membrane</keyword>
<dbReference type="EMBL" id="KK853541">
    <property type="protein sequence ID" value="KDR06880.1"/>
    <property type="molecule type" value="Genomic_DNA"/>
</dbReference>
<evidence type="ECO:0000256" key="1">
    <source>
        <dbReference type="SAM" id="Phobius"/>
    </source>
</evidence>
<protein>
    <submittedName>
        <fullName evidence="2">NADH dehydrogenase [ubiquinone] 1 beta subcomplex subunit 8, mitochondrial</fullName>
    </submittedName>
</protein>
<dbReference type="OMA" id="RNHWNYQ"/>
<dbReference type="STRING" id="136037.A0A067QTB9"/>
<dbReference type="Proteomes" id="UP000027135">
    <property type="component" value="Unassembled WGS sequence"/>
</dbReference>
<organism evidence="2 3">
    <name type="scientific">Zootermopsis nevadensis</name>
    <name type="common">Dampwood termite</name>
    <dbReference type="NCBI Taxonomy" id="136037"/>
    <lineage>
        <taxon>Eukaryota</taxon>
        <taxon>Metazoa</taxon>
        <taxon>Ecdysozoa</taxon>
        <taxon>Arthropoda</taxon>
        <taxon>Hexapoda</taxon>
        <taxon>Insecta</taxon>
        <taxon>Pterygota</taxon>
        <taxon>Neoptera</taxon>
        <taxon>Polyneoptera</taxon>
        <taxon>Dictyoptera</taxon>
        <taxon>Blattodea</taxon>
        <taxon>Blattoidea</taxon>
        <taxon>Termitoidae</taxon>
        <taxon>Termopsidae</taxon>
        <taxon>Zootermopsis</taxon>
    </lineage>
</organism>
<accession>A0A067QTB9</accession>
<keyword evidence="2" id="KW-0830">Ubiquinone</keyword>
<dbReference type="PANTHER" id="PTHR12840">
    <property type="entry name" value="NADH-UBIQUINONE OXIDOREDUCTASE ASHI SUBUNIT"/>
    <property type="match status" value="1"/>
</dbReference>
<dbReference type="OrthoDB" id="2014058at2759"/>
<reference evidence="2 3" key="1">
    <citation type="journal article" date="2014" name="Nat. Commun.">
        <title>Molecular traces of alternative social organization in a termite genome.</title>
        <authorList>
            <person name="Terrapon N."/>
            <person name="Li C."/>
            <person name="Robertson H.M."/>
            <person name="Ji L."/>
            <person name="Meng X."/>
            <person name="Booth W."/>
            <person name="Chen Z."/>
            <person name="Childers C.P."/>
            <person name="Glastad K.M."/>
            <person name="Gokhale K."/>
            <person name="Gowin J."/>
            <person name="Gronenberg W."/>
            <person name="Hermansen R.A."/>
            <person name="Hu H."/>
            <person name="Hunt B.G."/>
            <person name="Huylmans A.K."/>
            <person name="Khalil S.M."/>
            <person name="Mitchell R.D."/>
            <person name="Munoz-Torres M.C."/>
            <person name="Mustard J.A."/>
            <person name="Pan H."/>
            <person name="Reese J.T."/>
            <person name="Scharf M.E."/>
            <person name="Sun F."/>
            <person name="Vogel H."/>
            <person name="Xiao J."/>
            <person name="Yang W."/>
            <person name="Yang Z."/>
            <person name="Yang Z."/>
            <person name="Zhou J."/>
            <person name="Zhu J."/>
            <person name="Brent C.S."/>
            <person name="Elsik C.G."/>
            <person name="Goodisman M.A."/>
            <person name="Liberles D.A."/>
            <person name="Roe R.M."/>
            <person name="Vargo E.L."/>
            <person name="Vilcinskas A."/>
            <person name="Wang J."/>
            <person name="Bornberg-Bauer E."/>
            <person name="Korb J."/>
            <person name="Zhang G."/>
            <person name="Liebig J."/>
        </authorList>
    </citation>
    <scope>NUCLEOTIDE SEQUENCE [LARGE SCALE GENOMIC DNA]</scope>
    <source>
        <tissue evidence="2">Whole organism</tissue>
    </source>
</reference>
<dbReference type="eggNOG" id="KOG4040">
    <property type="taxonomic scope" value="Eukaryota"/>
</dbReference>
<evidence type="ECO:0000313" key="3">
    <source>
        <dbReference type="Proteomes" id="UP000027135"/>
    </source>
</evidence>
<dbReference type="InParanoid" id="A0A067QTB9"/>
<name>A0A067QTB9_ZOONE</name>
<keyword evidence="1" id="KW-0812">Transmembrane</keyword>
<dbReference type="Pfam" id="PF05821">
    <property type="entry name" value="NDUF_B8"/>
    <property type="match status" value="1"/>
</dbReference>
<proteinExistence type="predicted"/>
<dbReference type="FunCoup" id="A0A067QTB9">
    <property type="interactions" value="675"/>
</dbReference>
<sequence length="173" mass="20182">MASVVRFRSGSRLMNFRRAVAYQIVRNHWNKDWKPGPYPETPEKRAEAARKYNLSPEEYEPYPDDGMGHGDYPKLPDISAESRDPFYPWDFPEHRRNFGEPVHVNVDMYGEDRIDVSAKPRFSLSQQALAFFGVMAGSAVVYYWLEDKKLFRPVLPKQYPSQGEVHYTFEPAT</sequence>
<keyword evidence="1" id="KW-1133">Transmembrane helix</keyword>
<gene>
    <name evidence="2" type="ORF">L798_03361</name>
</gene>
<feature type="transmembrane region" description="Helical" evidence="1">
    <location>
        <begin position="128"/>
        <end position="145"/>
    </location>
</feature>
<dbReference type="GO" id="GO:0005739">
    <property type="term" value="C:mitochondrion"/>
    <property type="evidence" value="ECO:0007669"/>
    <property type="project" value="InterPro"/>
</dbReference>
<keyword evidence="3" id="KW-1185">Reference proteome</keyword>
<dbReference type="AlphaFoldDB" id="A0A067QTB9"/>
<evidence type="ECO:0000313" key="2">
    <source>
        <dbReference type="EMBL" id="KDR06880.1"/>
    </source>
</evidence>
<dbReference type="PANTHER" id="PTHR12840:SF1">
    <property type="entry name" value="NADH DEHYDROGENASE [UBIQUINONE] 1 BETA SUBCOMPLEX SUBUNIT 8, MITOCHONDRIAL"/>
    <property type="match status" value="1"/>
</dbReference>